<dbReference type="Proteomes" id="UP000095281">
    <property type="component" value="Unplaced"/>
</dbReference>
<protein>
    <submittedName>
        <fullName evidence="2">Uncharacterized protein</fullName>
    </submittedName>
</protein>
<reference evidence="2" key="1">
    <citation type="submission" date="2016-11" db="UniProtKB">
        <authorList>
            <consortium name="WormBaseParasite"/>
        </authorList>
    </citation>
    <scope>IDENTIFICATION</scope>
</reference>
<organism evidence="1 2">
    <name type="scientific">Meloidogyne hapla</name>
    <name type="common">Root-knot nematode worm</name>
    <dbReference type="NCBI Taxonomy" id="6305"/>
    <lineage>
        <taxon>Eukaryota</taxon>
        <taxon>Metazoa</taxon>
        <taxon>Ecdysozoa</taxon>
        <taxon>Nematoda</taxon>
        <taxon>Chromadorea</taxon>
        <taxon>Rhabditida</taxon>
        <taxon>Tylenchina</taxon>
        <taxon>Tylenchomorpha</taxon>
        <taxon>Tylenchoidea</taxon>
        <taxon>Meloidogynidae</taxon>
        <taxon>Meloidogyninae</taxon>
        <taxon>Meloidogyne</taxon>
    </lineage>
</organism>
<name>A0A1I8C1T6_MELHA</name>
<proteinExistence type="predicted"/>
<evidence type="ECO:0000313" key="1">
    <source>
        <dbReference type="Proteomes" id="UP000095281"/>
    </source>
</evidence>
<dbReference type="AlphaFoldDB" id="A0A1I8C1T6"/>
<accession>A0A1I8C1T6</accession>
<sequence>MATPVITFNLSYKLYRDGLPTDLATFGFQTPPYYRHYYEVRRPNDPIVQKWRVPEDYPAPCFYHRPGIWPSRTFKDHAWDVK</sequence>
<keyword evidence="1" id="KW-1185">Reference proteome</keyword>
<evidence type="ECO:0000313" key="2">
    <source>
        <dbReference type="WBParaSite" id="MhA1_Contig88.frz3.gene63"/>
    </source>
</evidence>
<dbReference type="WBParaSite" id="MhA1_Contig88.frz3.gene63">
    <property type="protein sequence ID" value="MhA1_Contig88.frz3.gene63"/>
    <property type="gene ID" value="MhA1_Contig88.frz3.gene63"/>
</dbReference>